<evidence type="ECO:0000256" key="3">
    <source>
        <dbReference type="ARBA" id="ARBA00001947"/>
    </source>
</evidence>
<dbReference type="GO" id="GO:0008237">
    <property type="term" value="F:metallopeptidase activity"/>
    <property type="evidence" value="ECO:0007669"/>
    <property type="project" value="UniProtKB-KW"/>
</dbReference>
<evidence type="ECO:0000256" key="5">
    <source>
        <dbReference type="ARBA" id="ARBA00022438"/>
    </source>
</evidence>
<keyword evidence="6" id="KW-0645">Protease</keyword>
<dbReference type="InterPro" id="IPR000787">
    <property type="entry name" value="Peptidase_M29"/>
</dbReference>
<keyword evidence="11" id="KW-1185">Reference proteome</keyword>
<keyword evidence="8" id="KW-0378">Hydrolase</keyword>
<comment type="cofactor">
    <cofactor evidence="1">
        <name>Co(2+)</name>
        <dbReference type="ChEBI" id="CHEBI:48828"/>
    </cofactor>
</comment>
<evidence type="ECO:0000313" key="11">
    <source>
        <dbReference type="Proteomes" id="UP000293142"/>
    </source>
</evidence>
<comment type="cofactor">
    <cofactor evidence="2">
        <name>Mg(2+)</name>
        <dbReference type="ChEBI" id="CHEBI:18420"/>
    </cofactor>
</comment>
<comment type="cofactor">
    <cofactor evidence="3">
        <name>Zn(2+)</name>
        <dbReference type="ChEBI" id="CHEBI:29105"/>
    </cofactor>
</comment>
<accession>A0A4Q9DXY9</accession>
<dbReference type="PRINTS" id="PR00919">
    <property type="entry name" value="THERMOPTASE"/>
</dbReference>
<sequence>MNSFQQQLEKYAELAVKVGVNVQKGQQLAVTAPLETAPLVRLIAAQAYAAGAKYVYVDWEDDELRRTYMLHAPEDTLEQYPLPWRAKGYMDMADENAAFLTVYAPNPDLLKDADPSRVAAASKAAMTAMHGLRTAKQNSRVSWSIVCAATKPWAAKVFADLQPDEAVEQLWEHIFRATRIDQDDPVSAWQTHLRALTEKTETLNRKKYKKLHYSGPGTNLSIALPDRHLWAAAGMNNAQGTFFVPNMPTEEVFTLPDKYGINGTVSSTKPLNYNGSLIDGFSLTFENGKVTGFTAQEGYETLKRLIETDEGSAYLGEVAIVPHDSPISRMDRIFFNTAYDENASSHLAIGSAYPFCLEGGVQMNPEELAKHGVNRSLTHVDFMIGSSELDIDGETADGTREPLVRQGNWV</sequence>
<evidence type="ECO:0000256" key="1">
    <source>
        <dbReference type="ARBA" id="ARBA00001941"/>
    </source>
</evidence>
<evidence type="ECO:0000256" key="2">
    <source>
        <dbReference type="ARBA" id="ARBA00001946"/>
    </source>
</evidence>
<evidence type="ECO:0000256" key="4">
    <source>
        <dbReference type="ARBA" id="ARBA00008236"/>
    </source>
</evidence>
<gene>
    <name evidence="10" type="ORF">EYB31_04030</name>
</gene>
<dbReference type="InterPro" id="IPR052170">
    <property type="entry name" value="M29_Exopeptidase"/>
</dbReference>
<organism evidence="10 11">
    <name type="scientific">Paenibacillus thalictri</name>
    <dbReference type="NCBI Taxonomy" id="2527873"/>
    <lineage>
        <taxon>Bacteria</taxon>
        <taxon>Bacillati</taxon>
        <taxon>Bacillota</taxon>
        <taxon>Bacilli</taxon>
        <taxon>Bacillales</taxon>
        <taxon>Paenibacillaceae</taxon>
        <taxon>Paenibacillus</taxon>
    </lineage>
</organism>
<dbReference type="Proteomes" id="UP000293142">
    <property type="component" value="Unassembled WGS sequence"/>
</dbReference>
<name>A0A4Q9DXY9_9BACL</name>
<dbReference type="PANTHER" id="PTHR34448:SF3">
    <property type="entry name" value="AMINOPEPTIDASE AMPS"/>
    <property type="match status" value="1"/>
</dbReference>
<reference evidence="10 11" key="1">
    <citation type="submission" date="2019-02" db="EMBL/GenBank/DDBJ databases">
        <title>Paenibacillus sp. nov., isolated from surface-sterilized tissue of Thalictrum simplex L.</title>
        <authorList>
            <person name="Tuo L."/>
        </authorList>
    </citation>
    <scope>NUCLEOTIDE SEQUENCE [LARGE SCALE GENOMIC DNA]</scope>
    <source>
        <strain evidence="10 11">N2SHLJ1</strain>
    </source>
</reference>
<evidence type="ECO:0000256" key="9">
    <source>
        <dbReference type="ARBA" id="ARBA00023049"/>
    </source>
</evidence>
<dbReference type="AlphaFoldDB" id="A0A4Q9DXY9"/>
<dbReference type="GO" id="GO:0006508">
    <property type="term" value="P:proteolysis"/>
    <property type="evidence" value="ECO:0007669"/>
    <property type="project" value="UniProtKB-KW"/>
</dbReference>
<keyword evidence="5 10" id="KW-0031">Aminopeptidase</keyword>
<dbReference type="OrthoDB" id="9803993at2"/>
<keyword evidence="9" id="KW-0482">Metalloprotease</keyword>
<comment type="similarity">
    <text evidence="4">Belongs to the peptidase M29 family.</text>
</comment>
<dbReference type="EMBL" id="SIRE01000003">
    <property type="protein sequence ID" value="TBL81266.1"/>
    <property type="molecule type" value="Genomic_DNA"/>
</dbReference>
<dbReference type="Pfam" id="PF02073">
    <property type="entry name" value="Peptidase_M29"/>
    <property type="match status" value="1"/>
</dbReference>
<dbReference type="GO" id="GO:0004177">
    <property type="term" value="F:aminopeptidase activity"/>
    <property type="evidence" value="ECO:0007669"/>
    <property type="project" value="UniProtKB-KW"/>
</dbReference>
<dbReference type="RefSeq" id="WP_131011978.1">
    <property type="nucleotide sequence ID" value="NZ_SIRE01000003.1"/>
</dbReference>
<keyword evidence="7" id="KW-0479">Metal-binding</keyword>
<dbReference type="GO" id="GO:0046872">
    <property type="term" value="F:metal ion binding"/>
    <property type="evidence" value="ECO:0007669"/>
    <property type="project" value="UniProtKB-KW"/>
</dbReference>
<evidence type="ECO:0000256" key="7">
    <source>
        <dbReference type="ARBA" id="ARBA00022723"/>
    </source>
</evidence>
<comment type="caution">
    <text evidence="10">The sequence shown here is derived from an EMBL/GenBank/DDBJ whole genome shotgun (WGS) entry which is preliminary data.</text>
</comment>
<dbReference type="Gene3D" id="3.40.1830.10">
    <property type="entry name" value="Thermophilic metalloprotease (M29)"/>
    <property type="match status" value="1"/>
</dbReference>
<evidence type="ECO:0000256" key="8">
    <source>
        <dbReference type="ARBA" id="ARBA00022801"/>
    </source>
</evidence>
<proteinExistence type="inferred from homology"/>
<dbReference type="PANTHER" id="PTHR34448">
    <property type="entry name" value="AMINOPEPTIDASE"/>
    <property type="match status" value="1"/>
</dbReference>
<dbReference type="InterPro" id="IPR035097">
    <property type="entry name" value="M29_N-terminal"/>
</dbReference>
<evidence type="ECO:0000256" key="6">
    <source>
        <dbReference type="ARBA" id="ARBA00022670"/>
    </source>
</evidence>
<protein>
    <submittedName>
        <fullName evidence="10">Aminopeptidase</fullName>
    </submittedName>
</protein>
<evidence type="ECO:0000313" key="10">
    <source>
        <dbReference type="EMBL" id="TBL81266.1"/>
    </source>
</evidence>
<dbReference type="SUPFAM" id="SSF144052">
    <property type="entry name" value="Thermophilic metalloprotease-like"/>
    <property type="match status" value="1"/>
</dbReference>